<organism evidence="1 2">
    <name type="scientific">Lacticaseibacillus camelliae DSM 22697 = JCM 13995</name>
    <dbReference type="NCBI Taxonomy" id="1423730"/>
    <lineage>
        <taxon>Bacteria</taxon>
        <taxon>Bacillati</taxon>
        <taxon>Bacillota</taxon>
        <taxon>Bacilli</taxon>
        <taxon>Lactobacillales</taxon>
        <taxon>Lactobacillaceae</taxon>
        <taxon>Lacticaseibacillus</taxon>
    </lineage>
</organism>
<dbReference type="AlphaFoldDB" id="A0A0R2F3V9"/>
<reference evidence="1 2" key="1">
    <citation type="journal article" date="2015" name="Genome Announc.">
        <title>Expanding the biotechnology potential of lactobacilli through comparative genomics of 213 strains and associated genera.</title>
        <authorList>
            <person name="Sun Z."/>
            <person name="Harris H.M."/>
            <person name="McCann A."/>
            <person name="Guo C."/>
            <person name="Argimon S."/>
            <person name="Zhang W."/>
            <person name="Yang X."/>
            <person name="Jeffery I.B."/>
            <person name="Cooney J.C."/>
            <person name="Kagawa T.F."/>
            <person name="Liu W."/>
            <person name="Song Y."/>
            <person name="Salvetti E."/>
            <person name="Wrobel A."/>
            <person name="Rasinkangas P."/>
            <person name="Parkhill J."/>
            <person name="Rea M.C."/>
            <person name="O'Sullivan O."/>
            <person name="Ritari J."/>
            <person name="Douillard F.P."/>
            <person name="Paul Ross R."/>
            <person name="Yang R."/>
            <person name="Briner A.E."/>
            <person name="Felis G.E."/>
            <person name="de Vos W.M."/>
            <person name="Barrangou R."/>
            <person name="Klaenhammer T.R."/>
            <person name="Caufield P.W."/>
            <person name="Cui Y."/>
            <person name="Zhang H."/>
            <person name="O'Toole P.W."/>
        </authorList>
    </citation>
    <scope>NUCLEOTIDE SEQUENCE [LARGE SCALE GENOMIC DNA]</scope>
    <source>
        <strain evidence="1 2">DSM 22697</strain>
    </source>
</reference>
<proteinExistence type="predicted"/>
<evidence type="ECO:0008006" key="3">
    <source>
        <dbReference type="Google" id="ProtNLM"/>
    </source>
</evidence>
<dbReference type="PATRIC" id="fig|1423730.4.peg.1660"/>
<dbReference type="STRING" id="1423730.FC75_GL001584"/>
<dbReference type="Proteomes" id="UP000050865">
    <property type="component" value="Unassembled WGS sequence"/>
</dbReference>
<name>A0A0R2F3V9_9LACO</name>
<evidence type="ECO:0000313" key="2">
    <source>
        <dbReference type="Proteomes" id="UP000050865"/>
    </source>
</evidence>
<sequence>MRRVGLFLPVILLLTVAGCGQRQSQSTDKTTTVKFAAVDTHAKTGKQASKDNSLGDTDTARVTKRLDVLARYAEDQIPGVKFPTFSPFSARAGINAVAQGDASDYTVYFSTSSQDVTPRAAPLTLHKQTPTSKAAADNSYAKLGYQALSGGQAGAKLTGGVTAVVKNDAKATAVIWHQGRYSITVQSFKHDAAAAKALAQKAEAIIAQNPLPKTETHGAIVLNVETKAGHANTVGWRETSGYYTISGHDAMAVLRLAIGVS</sequence>
<keyword evidence="2" id="KW-1185">Reference proteome</keyword>
<gene>
    <name evidence="1" type="ORF">FC75_GL001584</name>
</gene>
<evidence type="ECO:0000313" key="1">
    <source>
        <dbReference type="EMBL" id="KRN22947.1"/>
    </source>
</evidence>
<dbReference type="PROSITE" id="PS51257">
    <property type="entry name" value="PROKAR_LIPOPROTEIN"/>
    <property type="match status" value="1"/>
</dbReference>
<protein>
    <recommendedName>
        <fullName evidence="3">Lipoprotein</fullName>
    </recommendedName>
</protein>
<accession>A0A0R2F3V9</accession>
<dbReference type="EMBL" id="AYZJ01000029">
    <property type="protein sequence ID" value="KRN22947.1"/>
    <property type="molecule type" value="Genomic_DNA"/>
</dbReference>
<comment type="caution">
    <text evidence="1">The sequence shown here is derived from an EMBL/GenBank/DDBJ whole genome shotgun (WGS) entry which is preliminary data.</text>
</comment>